<name>A0ABY4E8H7_VITST</name>
<organism evidence="3 4">
    <name type="scientific">Vitreoscilla stercoraria</name>
    <dbReference type="NCBI Taxonomy" id="61"/>
    <lineage>
        <taxon>Bacteria</taxon>
        <taxon>Pseudomonadati</taxon>
        <taxon>Pseudomonadota</taxon>
        <taxon>Betaproteobacteria</taxon>
        <taxon>Neisseriales</taxon>
        <taxon>Neisseriaceae</taxon>
        <taxon>Vitreoscilla</taxon>
    </lineage>
</organism>
<dbReference type="PANTHER" id="PTHR30373">
    <property type="entry name" value="UPF0603 PROTEIN YGCG"/>
    <property type="match status" value="1"/>
</dbReference>
<dbReference type="Proteomes" id="UP000832034">
    <property type="component" value="Chromosome"/>
</dbReference>
<dbReference type="PANTHER" id="PTHR30373:SF2">
    <property type="entry name" value="UPF0603 PROTEIN YGCG"/>
    <property type="match status" value="1"/>
</dbReference>
<gene>
    <name evidence="3" type="ORF">LVJ81_08285</name>
</gene>
<evidence type="ECO:0000313" key="4">
    <source>
        <dbReference type="Proteomes" id="UP000832034"/>
    </source>
</evidence>
<dbReference type="InterPro" id="IPR007621">
    <property type="entry name" value="TPM_dom"/>
</dbReference>
<evidence type="ECO:0000259" key="2">
    <source>
        <dbReference type="Pfam" id="PF04536"/>
    </source>
</evidence>
<feature type="transmembrane region" description="Helical" evidence="1">
    <location>
        <begin position="221"/>
        <end position="246"/>
    </location>
</feature>
<dbReference type="Gene3D" id="3.10.310.50">
    <property type="match status" value="1"/>
</dbReference>
<keyword evidence="1" id="KW-0812">Transmembrane</keyword>
<sequence length="301" mass="32478">MAQIMDVRVWQQGWVRLFLSVCLVMVMPWAWADNLQPIPDLTGPVIDQAQIMSPERREQLNQELRQYTREKGSQVVVLTVNTTAPEDVFSYGIRVVQAWKLGRAQEQDGVLLLIAKDDRKNHILVGRGLEGAITDVDAHRILSEVVRPQFQQGDFDQGILDAVAKIQGLIAGEALPEANMEESFESTWDILLALLLPLLIFTTVMKKIFGKQFGSLLSAGLVAGLFSLFGMGWLILLAVSAGVYLFSILVNVNLANSGGGGWHGDSGGWHDSGSSGGGWSSSDSYSGGGGGFSGGGASGDW</sequence>
<reference evidence="3" key="2">
    <citation type="journal article" date="2022" name="Res Sq">
        <title>Evolution of multicellular longitudinally dividing oral cavity symbionts (Neisseriaceae).</title>
        <authorList>
            <person name="Nyongesa S."/>
            <person name="Weber P."/>
            <person name="Bernet E."/>
            <person name="Pullido F."/>
            <person name="Nieckarz M."/>
            <person name="Delaby M."/>
            <person name="Nieves C."/>
            <person name="Viehboeck T."/>
            <person name="Krause N."/>
            <person name="Rivera-Millot A."/>
            <person name="Nakamura A."/>
            <person name="Vischer N."/>
            <person name="VanNieuwenhze M."/>
            <person name="Brun Y."/>
            <person name="Cava F."/>
            <person name="Bulgheresi S."/>
            <person name="Veyrier F."/>
        </authorList>
    </citation>
    <scope>NUCLEOTIDE SEQUENCE</scope>
    <source>
        <strain evidence="3">SAG 1488-6</strain>
    </source>
</reference>
<keyword evidence="1" id="KW-1133">Transmembrane helix</keyword>
<dbReference type="Pfam" id="PF04536">
    <property type="entry name" value="TPM_phosphatase"/>
    <property type="match status" value="1"/>
</dbReference>
<evidence type="ECO:0000256" key="1">
    <source>
        <dbReference type="SAM" id="Phobius"/>
    </source>
</evidence>
<evidence type="ECO:0000313" key="3">
    <source>
        <dbReference type="EMBL" id="UOO91641.1"/>
    </source>
</evidence>
<dbReference type="EMBL" id="CP091512">
    <property type="protein sequence ID" value="UOO91641.1"/>
    <property type="molecule type" value="Genomic_DNA"/>
</dbReference>
<reference evidence="3" key="1">
    <citation type="submission" date="2021-12" db="EMBL/GenBank/DDBJ databases">
        <authorList>
            <person name="Veyrier F.J."/>
        </authorList>
    </citation>
    <scope>NUCLEOTIDE SEQUENCE</scope>
    <source>
        <strain evidence="3">SAG 1488-6</strain>
    </source>
</reference>
<dbReference type="RefSeq" id="WP_019958390.1">
    <property type="nucleotide sequence ID" value="NZ_CP091512.1"/>
</dbReference>
<feature type="transmembrane region" description="Helical" evidence="1">
    <location>
        <begin position="190"/>
        <end position="209"/>
    </location>
</feature>
<keyword evidence="1" id="KW-0472">Membrane</keyword>
<proteinExistence type="predicted"/>
<protein>
    <submittedName>
        <fullName evidence="3">TPM domain-containing protein</fullName>
    </submittedName>
</protein>
<feature type="domain" description="TPM" evidence="2">
    <location>
        <begin position="45"/>
        <end position="167"/>
    </location>
</feature>
<accession>A0ABY4E8H7</accession>
<feature type="transmembrane region" description="Helical" evidence="1">
    <location>
        <begin position="14"/>
        <end position="32"/>
    </location>
</feature>
<keyword evidence="4" id="KW-1185">Reference proteome</keyword>